<evidence type="ECO:0000256" key="7">
    <source>
        <dbReference type="ARBA" id="ARBA00023136"/>
    </source>
</evidence>
<feature type="transmembrane region" description="Helical" evidence="8">
    <location>
        <begin position="218"/>
        <end position="236"/>
    </location>
</feature>
<keyword evidence="4" id="KW-0808">Transferase</keyword>
<sequence length="559" mass="63896">MLYRLHLLQPMWRQMLLAAALPYISLLLWILPLLIFSSGENSLMAHDEGLYAWRARQMLDSGDWIAPWGNAHHKTPGPYWLIAVSYKLFGISEASGRIPTMIAAIFSLLLIYEIGKILLGKKVAWLAGAILSVEFLWLQYCRLGTPDLPMILLVLLAIWSLLKAELHPKYYYFWSFLAGLSLGLGFLVRSFMILLPIMALFPYLIWEHRRHRHLANPILYLGLIVGLIPTLGWLWFNWLRYGNLSYGQLFKFVVDLGSDDRNHNGAFFYVWNIPLKSFPWFFLSLLGLVLALRRPLPRYHLILVGFPLVLFAELSLFSTRLPHYSLCLYPFIAMLAAVGLNWLGRIYQIGFTYQNISPQSLHKKGRRNLLTPFAKIARDLPRNLSYVCGVLGIVLILGGIVALTSGNADIRKYSPLGLIVGLAWLIMPVVWIGRYHFGYKFLTARYWVASWLIPCWLALAVAGNMGLLGDYNPVFRAFLQQRAIASILQTHPIYFVQVGGKNAVLLNLYTPIHAQRVETISQVPTFSYAWIYTKKPPELSKPHRVLGTVKDYRLIQVLP</sequence>
<feature type="domain" description="Glycosyltransferase RgtA/B/C/D-like" evidence="9">
    <location>
        <begin position="74"/>
        <end position="235"/>
    </location>
</feature>
<keyword evidence="6 8" id="KW-1133">Transmembrane helix</keyword>
<evidence type="ECO:0000256" key="2">
    <source>
        <dbReference type="ARBA" id="ARBA00022475"/>
    </source>
</evidence>
<reference evidence="10" key="1">
    <citation type="submission" date="2019-07" db="EMBL/GenBank/DDBJ databases">
        <title>Toxilogical consequences of a new and cryptic species of cyanobacteria (Komarekiella delphini-convector) recovered from the epidermis of a bottlenose dolphin and 1500 ft. in the air.</title>
        <authorList>
            <person name="Brown A.O."/>
            <person name="Dvorak P."/>
            <person name="Villanueva C.D."/>
            <person name="Foss A.J."/>
            <person name="Garvey A.D."/>
            <person name="Gibson Q.A."/>
            <person name="Johansen J.R."/>
            <person name="Casamatta D.A."/>
        </authorList>
    </citation>
    <scope>NUCLEOTIDE SEQUENCE</scope>
    <source>
        <strain evidence="10">SJRDD-AB1</strain>
    </source>
</reference>
<dbReference type="GO" id="GO:0010041">
    <property type="term" value="P:response to iron(III) ion"/>
    <property type="evidence" value="ECO:0007669"/>
    <property type="project" value="TreeGrafter"/>
</dbReference>
<feature type="transmembrane region" description="Helical" evidence="8">
    <location>
        <begin position="98"/>
        <end position="117"/>
    </location>
</feature>
<organism evidence="10 11">
    <name type="scientific">Komarekiella delphini-convector SJRDD-AB1</name>
    <dbReference type="NCBI Taxonomy" id="2593771"/>
    <lineage>
        <taxon>Bacteria</taxon>
        <taxon>Bacillati</taxon>
        <taxon>Cyanobacteriota</taxon>
        <taxon>Cyanophyceae</taxon>
        <taxon>Nostocales</taxon>
        <taxon>Nostocaceae</taxon>
        <taxon>Komarekiella</taxon>
        <taxon>Komarekiella delphini-convector</taxon>
    </lineage>
</organism>
<feature type="transmembrane region" description="Helical" evidence="8">
    <location>
        <begin position="186"/>
        <end position="206"/>
    </location>
</feature>
<gene>
    <name evidence="10" type="ORF">FNW02_08540</name>
</gene>
<protein>
    <submittedName>
        <fullName evidence="10">Glycosyltransferase family 39 protein</fullName>
    </submittedName>
</protein>
<evidence type="ECO:0000256" key="6">
    <source>
        <dbReference type="ARBA" id="ARBA00022989"/>
    </source>
</evidence>
<comment type="caution">
    <text evidence="10">The sequence shown here is derived from an EMBL/GenBank/DDBJ whole genome shotgun (WGS) entry which is preliminary data.</text>
</comment>
<feature type="transmembrane region" description="Helical" evidence="8">
    <location>
        <begin position="148"/>
        <end position="166"/>
    </location>
</feature>
<accession>A0AA40SV65</accession>
<feature type="transmembrane region" description="Helical" evidence="8">
    <location>
        <begin position="446"/>
        <end position="468"/>
    </location>
</feature>
<keyword evidence="11" id="KW-1185">Reference proteome</keyword>
<feature type="transmembrane region" description="Helical" evidence="8">
    <location>
        <begin position="416"/>
        <end position="434"/>
    </location>
</feature>
<evidence type="ECO:0000256" key="3">
    <source>
        <dbReference type="ARBA" id="ARBA00022676"/>
    </source>
</evidence>
<dbReference type="Proteomes" id="UP001165986">
    <property type="component" value="Unassembled WGS sequence"/>
</dbReference>
<evidence type="ECO:0000256" key="5">
    <source>
        <dbReference type="ARBA" id="ARBA00022692"/>
    </source>
</evidence>
<dbReference type="InterPro" id="IPR038731">
    <property type="entry name" value="RgtA/B/C-like"/>
</dbReference>
<dbReference type="Pfam" id="PF13231">
    <property type="entry name" value="PMT_2"/>
    <property type="match status" value="1"/>
</dbReference>
<evidence type="ECO:0000256" key="8">
    <source>
        <dbReference type="SAM" id="Phobius"/>
    </source>
</evidence>
<dbReference type="InterPro" id="IPR050297">
    <property type="entry name" value="LipidA_mod_glycosyltrf_83"/>
</dbReference>
<dbReference type="PANTHER" id="PTHR33908:SF3">
    <property type="entry name" value="UNDECAPRENYL PHOSPHATE-ALPHA-4-AMINO-4-DEOXY-L-ARABINOSE ARABINOSYL TRANSFERASE"/>
    <property type="match status" value="1"/>
</dbReference>
<dbReference type="GO" id="GO:0009103">
    <property type="term" value="P:lipopolysaccharide biosynthetic process"/>
    <property type="evidence" value="ECO:0007669"/>
    <property type="project" value="UniProtKB-ARBA"/>
</dbReference>
<feature type="transmembrane region" description="Helical" evidence="8">
    <location>
        <begin position="15"/>
        <end position="36"/>
    </location>
</feature>
<evidence type="ECO:0000256" key="4">
    <source>
        <dbReference type="ARBA" id="ARBA00022679"/>
    </source>
</evidence>
<evidence type="ECO:0000256" key="1">
    <source>
        <dbReference type="ARBA" id="ARBA00004651"/>
    </source>
</evidence>
<keyword evidence="2" id="KW-1003">Cell membrane</keyword>
<dbReference type="GO" id="GO:0005886">
    <property type="term" value="C:plasma membrane"/>
    <property type="evidence" value="ECO:0007669"/>
    <property type="project" value="UniProtKB-SubCell"/>
</dbReference>
<dbReference type="EMBL" id="VJXY01000007">
    <property type="protein sequence ID" value="MBD6615876.1"/>
    <property type="molecule type" value="Genomic_DNA"/>
</dbReference>
<feature type="transmembrane region" description="Helical" evidence="8">
    <location>
        <begin position="384"/>
        <end position="404"/>
    </location>
</feature>
<dbReference type="AlphaFoldDB" id="A0AA40SV65"/>
<evidence type="ECO:0000313" key="10">
    <source>
        <dbReference type="EMBL" id="MBD6615876.1"/>
    </source>
</evidence>
<evidence type="ECO:0000259" key="9">
    <source>
        <dbReference type="Pfam" id="PF13231"/>
    </source>
</evidence>
<proteinExistence type="predicted"/>
<dbReference type="PANTHER" id="PTHR33908">
    <property type="entry name" value="MANNOSYLTRANSFERASE YKCB-RELATED"/>
    <property type="match status" value="1"/>
</dbReference>
<dbReference type="RefSeq" id="WP_191757127.1">
    <property type="nucleotide sequence ID" value="NZ_VJXY01000007.1"/>
</dbReference>
<feature type="transmembrane region" description="Helical" evidence="8">
    <location>
        <begin position="323"/>
        <end position="343"/>
    </location>
</feature>
<keyword evidence="3" id="KW-0328">Glycosyltransferase</keyword>
<keyword evidence="5 8" id="KW-0812">Transmembrane</keyword>
<comment type="subcellular location">
    <subcellularLocation>
        <location evidence="1">Cell membrane</location>
        <topology evidence="1">Multi-pass membrane protein</topology>
    </subcellularLocation>
</comment>
<evidence type="ECO:0000313" key="11">
    <source>
        <dbReference type="Proteomes" id="UP001165986"/>
    </source>
</evidence>
<keyword evidence="7 8" id="KW-0472">Membrane</keyword>
<feature type="transmembrane region" description="Helical" evidence="8">
    <location>
        <begin position="266"/>
        <end position="292"/>
    </location>
</feature>
<dbReference type="GO" id="GO:0016763">
    <property type="term" value="F:pentosyltransferase activity"/>
    <property type="evidence" value="ECO:0007669"/>
    <property type="project" value="TreeGrafter"/>
</dbReference>
<feature type="transmembrane region" description="Helical" evidence="8">
    <location>
        <begin position="299"/>
        <end position="317"/>
    </location>
</feature>
<name>A0AA40SV65_9NOST</name>